<dbReference type="GO" id="GO:0006281">
    <property type="term" value="P:DNA repair"/>
    <property type="evidence" value="ECO:0007669"/>
    <property type="project" value="UniProtKB-KW"/>
</dbReference>
<dbReference type="PROSITE" id="PS01055">
    <property type="entry name" value="DNA_LIGASE_N1"/>
    <property type="match status" value="1"/>
</dbReference>
<dbReference type="Proteomes" id="UP000682928">
    <property type="component" value="Chromosome"/>
</dbReference>
<dbReference type="Gene3D" id="3.30.470.30">
    <property type="entry name" value="DNA ligase/mRNA capping enzyme"/>
    <property type="match status" value="1"/>
</dbReference>
<dbReference type="InterPro" id="IPR013840">
    <property type="entry name" value="DNAligase_N"/>
</dbReference>
<dbReference type="SUPFAM" id="SSF50249">
    <property type="entry name" value="Nucleic acid-binding proteins"/>
    <property type="match status" value="1"/>
</dbReference>
<comment type="similarity">
    <text evidence="7">Belongs to the NAD-dependent DNA ligase family. LigB subfamily.</text>
</comment>
<keyword evidence="1 7" id="KW-0436">Ligase</keyword>
<dbReference type="InterPro" id="IPR050326">
    <property type="entry name" value="NAD_dep_DNA_ligaseB"/>
</dbReference>
<evidence type="ECO:0000256" key="1">
    <source>
        <dbReference type="ARBA" id="ARBA00022598"/>
    </source>
</evidence>
<dbReference type="InterPro" id="IPR013839">
    <property type="entry name" value="DNAligase_adenylation"/>
</dbReference>
<sequence length="559" mass="62558">MGKRVGWLLVILLWSSGGRATCPVWPPARAEQEIARLQQQIIQWNDAYWRQGKSDVSDEVYDRLSARLAHWQRCFALPIPLDESAPTGTGSIMHPVAHTGVRKLADNAALRLWMANKRDLWVQPKVDGVAVTLVYRQGKLAQAISRGDGLKGEDWTNKVRQIPSLPKKVNGPLANSVLQGEIFLLRHNHRQQEMGGMNARAKVAGALMRQGQSPLAGELGVFVWAWPDGPQDMTQRLQQLTRAGFSWISQYSQPVNNAGDVETLRARWFAAPLPFVTDGVIVRMAREPAGQQWLPGQGDWVVAWKYPPAVQVAEVKNIRFSVGRSGKIAVVAELEPVQLDDKRVGRVNIGSIRRWHELDIAPGDQVQISLAGQGIPRIDGVAWRSAVREKPEPPSSHFNALTCFYAAPECDEQFFARLVGLSSPQALDLRGLGEAVWRTLHQAWQFEHIFSWLTLTPQQLQHTPGISPARGQKLWHQFELARKRPFMRWVTALGMPLSQQALKAAGDHSWQQLLTRNKQQWQQLPGTGEEKATQLVAFTHHAALQKLTAWLAAQSVDGF</sequence>
<dbReference type="Gene3D" id="1.10.287.610">
    <property type="entry name" value="Helix hairpin bin"/>
    <property type="match status" value="1"/>
</dbReference>
<evidence type="ECO:0000313" key="10">
    <source>
        <dbReference type="EMBL" id="BCU53476.1"/>
    </source>
</evidence>
<protein>
    <recommendedName>
        <fullName evidence="7">DNA ligase B</fullName>
        <ecNumber evidence="7">6.5.1.2</ecNumber>
    </recommendedName>
    <alternativeName>
        <fullName evidence="7">Polydeoxyribonucleotide synthase [NAD(+)] B</fullName>
    </alternativeName>
</protein>
<dbReference type="InterPro" id="IPR018239">
    <property type="entry name" value="DNA_ligase_AS"/>
</dbReference>
<dbReference type="EC" id="6.5.1.2" evidence="7"/>
<evidence type="ECO:0000256" key="2">
    <source>
        <dbReference type="ARBA" id="ARBA00022705"/>
    </source>
</evidence>
<dbReference type="GO" id="GO:0006260">
    <property type="term" value="P:DNA replication"/>
    <property type="evidence" value="ECO:0007669"/>
    <property type="project" value="UniProtKB-KW"/>
</dbReference>
<evidence type="ECO:0000256" key="5">
    <source>
        <dbReference type="ARBA" id="ARBA00023204"/>
    </source>
</evidence>
<evidence type="ECO:0000256" key="6">
    <source>
        <dbReference type="ARBA" id="ARBA00034005"/>
    </source>
</evidence>
<dbReference type="InterPro" id="IPR010994">
    <property type="entry name" value="RuvA_2-like"/>
</dbReference>
<dbReference type="PANTHER" id="PTHR47810">
    <property type="entry name" value="DNA LIGASE"/>
    <property type="match status" value="1"/>
</dbReference>
<evidence type="ECO:0000256" key="7">
    <source>
        <dbReference type="HAMAP-Rule" id="MF_01587"/>
    </source>
</evidence>
<reference evidence="10" key="1">
    <citation type="submission" date="2021-04" db="EMBL/GenBank/DDBJ databases">
        <title>Difference and commonality of drug resistance evolution in various bacteria. and drug sensitivity profiles.</title>
        <authorList>
            <person name="Maeda T."/>
            <person name="Shibai A."/>
            <person name="Kawada K."/>
            <person name="Kotani H."/>
            <person name="Tarusawa Y."/>
            <person name="Tanabe K."/>
            <person name="Furusawa C."/>
        </authorList>
    </citation>
    <scope>NUCLEOTIDE SEQUENCE</scope>
    <source>
        <strain evidence="10">JCM 8580</strain>
    </source>
</reference>
<comment type="function">
    <text evidence="7">Catalyzes the formation of phosphodiester linkages between 5'-phosphoryl and 3'-hydroxyl groups in double-stranded DNA using NAD as a coenzyme and as the energy source for the reaction.</text>
</comment>
<dbReference type="Pfam" id="PF01653">
    <property type="entry name" value="DNA_ligase_aden"/>
    <property type="match status" value="1"/>
</dbReference>
<dbReference type="InterPro" id="IPR004150">
    <property type="entry name" value="NAD_DNA_ligase_OB"/>
</dbReference>
<name>A0AA86M1Z3_9ENTR</name>
<dbReference type="GO" id="GO:0003911">
    <property type="term" value="F:DNA ligase (NAD+) activity"/>
    <property type="evidence" value="ECO:0007669"/>
    <property type="project" value="UniProtKB-UniRule"/>
</dbReference>
<dbReference type="SUPFAM" id="SSF56091">
    <property type="entry name" value="DNA ligase/mRNA capping enzyme, catalytic domain"/>
    <property type="match status" value="1"/>
</dbReference>
<proteinExistence type="inferred from homology"/>
<feature type="active site" description="N6-AMP-lysine intermediate" evidence="7">
    <location>
        <position position="125"/>
    </location>
</feature>
<evidence type="ECO:0000256" key="3">
    <source>
        <dbReference type="ARBA" id="ARBA00022763"/>
    </source>
</evidence>
<keyword evidence="5 7" id="KW-0234">DNA repair</keyword>
<organism evidence="10 11">
    <name type="scientific">Enterobacter kobei</name>
    <dbReference type="NCBI Taxonomy" id="208224"/>
    <lineage>
        <taxon>Bacteria</taxon>
        <taxon>Pseudomonadati</taxon>
        <taxon>Pseudomonadota</taxon>
        <taxon>Gammaproteobacteria</taxon>
        <taxon>Enterobacterales</taxon>
        <taxon>Enterobacteriaceae</taxon>
        <taxon>Enterobacter</taxon>
        <taxon>Enterobacter cloacae complex</taxon>
    </lineage>
</organism>
<dbReference type="HAMAP" id="MF_01587">
    <property type="entry name" value="DNA_ligase_B"/>
    <property type="match status" value="1"/>
</dbReference>
<keyword evidence="4 7" id="KW-0520">NAD</keyword>
<comment type="catalytic activity">
    <reaction evidence="6 7">
        <text>NAD(+) + (deoxyribonucleotide)n-3'-hydroxyl + 5'-phospho-(deoxyribonucleotide)m = (deoxyribonucleotide)n+m + AMP + beta-nicotinamide D-nucleotide.</text>
        <dbReference type="EC" id="6.5.1.2"/>
    </reaction>
</comment>
<feature type="chain" id="PRO_5041711293" description="DNA ligase B" evidence="8">
    <location>
        <begin position="21"/>
        <end position="559"/>
    </location>
</feature>
<dbReference type="InterPro" id="IPR012340">
    <property type="entry name" value="NA-bd_OB-fold"/>
</dbReference>
<dbReference type="FunFam" id="2.40.50.140:FF:000139">
    <property type="entry name" value="DNA ligase B"/>
    <property type="match status" value="1"/>
</dbReference>
<dbReference type="SMART" id="SM00532">
    <property type="entry name" value="LIGANc"/>
    <property type="match status" value="1"/>
</dbReference>
<evidence type="ECO:0000256" key="8">
    <source>
        <dbReference type="SAM" id="SignalP"/>
    </source>
</evidence>
<dbReference type="Gene3D" id="2.40.50.140">
    <property type="entry name" value="Nucleic acid-binding proteins"/>
    <property type="match status" value="1"/>
</dbReference>
<dbReference type="InterPro" id="IPR020923">
    <property type="entry name" value="DNA_ligase_B"/>
</dbReference>
<dbReference type="FunFam" id="3.30.470.30:FF:000007">
    <property type="entry name" value="DNA ligase B"/>
    <property type="match status" value="1"/>
</dbReference>
<evidence type="ECO:0000259" key="9">
    <source>
        <dbReference type="SMART" id="SM00532"/>
    </source>
</evidence>
<gene>
    <name evidence="7 10" type="primary">ligB</name>
    <name evidence="10" type="ORF">ENKO_00700</name>
</gene>
<dbReference type="SUPFAM" id="SSF47781">
    <property type="entry name" value="RuvA domain 2-like"/>
    <property type="match status" value="1"/>
</dbReference>
<dbReference type="NCBIfam" id="NF005987">
    <property type="entry name" value="PRK08097.1"/>
    <property type="match status" value="1"/>
</dbReference>
<evidence type="ECO:0000256" key="4">
    <source>
        <dbReference type="ARBA" id="ARBA00023027"/>
    </source>
</evidence>
<dbReference type="AlphaFoldDB" id="A0AA86M1Z3"/>
<keyword evidence="2 7" id="KW-0235">DNA replication</keyword>
<keyword evidence="3 7" id="KW-0227">DNA damage</keyword>
<dbReference type="PANTHER" id="PTHR47810:SF1">
    <property type="entry name" value="DNA LIGASE B"/>
    <property type="match status" value="1"/>
</dbReference>
<dbReference type="EMBL" id="AP024590">
    <property type="protein sequence ID" value="BCU53476.1"/>
    <property type="molecule type" value="Genomic_DNA"/>
</dbReference>
<feature type="domain" description="NAD-dependent DNA ligase N-terminal" evidence="9">
    <location>
        <begin position="29"/>
        <end position="426"/>
    </location>
</feature>
<keyword evidence="8" id="KW-0732">Signal</keyword>
<dbReference type="Pfam" id="PF03120">
    <property type="entry name" value="OB_DNA_ligase"/>
    <property type="match status" value="1"/>
</dbReference>
<accession>A0AA86M1Z3</accession>
<dbReference type="RefSeq" id="WP_088221198.1">
    <property type="nucleotide sequence ID" value="NZ_AP024590.1"/>
</dbReference>
<feature type="signal peptide" evidence="8">
    <location>
        <begin position="1"/>
        <end position="20"/>
    </location>
</feature>
<evidence type="ECO:0000313" key="11">
    <source>
        <dbReference type="Proteomes" id="UP000682928"/>
    </source>
</evidence>